<evidence type="ECO:0000259" key="3">
    <source>
        <dbReference type="PROSITE" id="PS50054"/>
    </source>
</evidence>
<keyword evidence="6" id="KW-1185">Reference proteome</keyword>
<dbReference type="GO" id="GO:0008138">
    <property type="term" value="F:protein tyrosine/serine/threonine phosphatase activity"/>
    <property type="evidence" value="ECO:0007669"/>
    <property type="project" value="TreeGrafter"/>
</dbReference>
<reference evidence="5 6" key="1">
    <citation type="journal article" date="2018" name="Mol. Biol. Evol.">
        <title>Broad Genomic Sampling Reveals a Smut Pathogenic Ancestry of the Fungal Clade Ustilaginomycotina.</title>
        <authorList>
            <person name="Kijpornyongpan T."/>
            <person name="Mondo S.J."/>
            <person name="Barry K."/>
            <person name="Sandor L."/>
            <person name="Lee J."/>
            <person name="Lipzen A."/>
            <person name="Pangilinan J."/>
            <person name="LaButti K."/>
            <person name="Hainaut M."/>
            <person name="Henrissat B."/>
            <person name="Grigoriev I.V."/>
            <person name="Spatafora J.W."/>
            <person name="Aime M.C."/>
        </authorList>
    </citation>
    <scope>NUCLEOTIDE SEQUENCE [LARGE SCALE GENOMIC DNA]</scope>
    <source>
        <strain evidence="5 6">MCA 4718</strain>
    </source>
</reference>
<dbReference type="GO" id="GO:0033260">
    <property type="term" value="P:nuclear DNA replication"/>
    <property type="evidence" value="ECO:0007669"/>
    <property type="project" value="TreeGrafter"/>
</dbReference>
<dbReference type="InterPro" id="IPR016130">
    <property type="entry name" value="Tyr_Pase_AS"/>
</dbReference>
<dbReference type="PROSITE" id="PS50056">
    <property type="entry name" value="TYR_PHOSPHATASE_2"/>
    <property type="match status" value="1"/>
</dbReference>
<dbReference type="PANTHER" id="PTHR47550">
    <property type="entry name" value="DUAL SPECIFICITY PROTEIN PHOSPHATASE PPS1"/>
    <property type="match status" value="1"/>
</dbReference>
<dbReference type="Pfam" id="PF00782">
    <property type="entry name" value="DSPc"/>
    <property type="match status" value="1"/>
</dbReference>
<dbReference type="PROSITE" id="PS50054">
    <property type="entry name" value="TYR_PHOSPHATASE_DUAL"/>
    <property type="match status" value="1"/>
</dbReference>
<evidence type="ECO:0000256" key="1">
    <source>
        <dbReference type="ARBA" id="ARBA00022801"/>
    </source>
</evidence>
<organism evidence="5 6">
    <name type="scientific">Pseudomicrostroma glucosiphilum</name>
    <dbReference type="NCBI Taxonomy" id="1684307"/>
    <lineage>
        <taxon>Eukaryota</taxon>
        <taxon>Fungi</taxon>
        <taxon>Dikarya</taxon>
        <taxon>Basidiomycota</taxon>
        <taxon>Ustilaginomycotina</taxon>
        <taxon>Exobasidiomycetes</taxon>
        <taxon>Microstromatales</taxon>
        <taxon>Microstromatales incertae sedis</taxon>
        <taxon>Pseudomicrostroma</taxon>
    </lineage>
</organism>
<sequence>MTAAQFAKVHAQYNALDVPHSVVFPFLHGVDGDNVAQNTFFRAPLSGQPAPNYRGLTVVRADLPTPAQQAQMMKQHQQEQRRRNDCVMVETASFFTPPQNPGVNLRNFKIQAAKYATISDIVIYCPFGIHEGAVTLAKWFREAQETCWENRLERKLGGLRYNVFVVTEAFDAFEQFPHLIAIDRHGVPHDRVDFVDREREEMQRLTTATAIDDNVWLGCSADVPLIRANPNGFSICIECHDAADVPDSNKLQHASQFLDAYDSLPARSEGKGFDGDGPSDLVHLECSSVSGLTEEAQFAKAASDILNLCAWIKAQAQPPKAALTTSTQAAVPSKRLPHRVLLHCGDGYTETSILALAYLMYARGLSLPEAYLDLQERAKRSFFVYARDVAFLKKLEHSAPSNVDLMGPPSRALTPTPASVRAAQSAAAATKEATASHAWFTNPRFEGAFPSRILPFLYLGNLNHALNPAMLHALGITHVVSVGESALHPPAASAAAQAGRISVLDLKNVSDDGIDPLRSTMRVAVEYIESARRSGGKVLVHCRVGVSRSTTIVLAYVMAHLDMTLVESYLLVRSRRLSILIQPHLLFFWELRGWETFVASQKAKRQQALREHSAMTSDGQVAAIDCSLEAKKRAQPTLPPRQLTNKPVGASCGFAASQQQDDAFDLDVDIGQGAGSPYGFGVANVADRAFGSGSPSGIKADALRLNWGFLCREIAALNERYF</sequence>
<dbReference type="Proteomes" id="UP000245942">
    <property type="component" value="Unassembled WGS sequence"/>
</dbReference>
<dbReference type="OrthoDB" id="273181at2759"/>
<evidence type="ECO:0000256" key="2">
    <source>
        <dbReference type="ARBA" id="ARBA00022912"/>
    </source>
</evidence>
<dbReference type="InterPro" id="IPR053239">
    <property type="entry name" value="Dual_spec_PTase"/>
</dbReference>
<accession>A0A316UB24</accession>
<dbReference type="GeneID" id="37011959"/>
<keyword evidence="2" id="KW-0904">Protein phosphatase</keyword>
<proteinExistence type="predicted"/>
<dbReference type="GO" id="GO:0005634">
    <property type="term" value="C:nucleus"/>
    <property type="evidence" value="ECO:0007669"/>
    <property type="project" value="GOC"/>
</dbReference>
<dbReference type="InterPro" id="IPR020422">
    <property type="entry name" value="TYR_PHOSPHATASE_DUAL_dom"/>
</dbReference>
<dbReference type="PANTHER" id="PTHR47550:SF1">
    <property type="entry name" value="DUAL SPECIFICITY PROTEIN PHOSPHATASE PPS1"/>
    <property type="match status" value="1"/>
</dbReference>
<dbReference type="AlphaFoldDB" id="A0A316UB24"/>
<dbReference type="InterPro" id="IPR029021">
    <property type="entry name" value="Prot-tyrosine_phosphatase-like"/>
</dbReference>
<dbReference type="InterPro" id="IPR000340">
    <property type="entry name" value="Dual-sp_phosphatase_cat-dom"/>
</dbReference>
<name>A0A316UB24_9BASI</name>
<dbReference type="Gene3D" id="3.90.190.10">
    <property type="entry name" value="Protein tyrosine phosphatase superfamily"/>
    <property type="match status" value="2"/>
</dbReference>
<dbReference type="SMART" id="SM00195">
    <property type="entry name" value="DSPc"/>
    <property type="match status" value="1"/>
</dbReference>
<evidence type="ECO:0000313" key="6">
    <source>
        <dbReference type="Proteomes" id="UP000245942"/>
    </source>
</evidence>
<dbReference type="SUPFAM" id="SSF52799">
    <property type="entry name" value="(Phosphotyrosine protein) phosphatases II"/>
    <property type="match status" value="2"/>
</dbReference>
<feature type="domain" description="Tyrosine specific protein phosphatases" evidence="4">
    <location>
        <begin position="518"/>
        <end position="587"/>
    </location>
</feature>
<dbReference type="STRING" id="1684307.A0A316UB24"/>
<gene>
    <name evidence="5" type="ORF">BCV69DRAFT_246772</name>
</gene>
<dbReference type="EMBL" id="KZ819323">
    <property type="protein sequence ID" value="PWN22362.1"/>
    <property type="molecule type" value="Genomic_DNA"/>
</dbReference>
<evidence type="ECO:0000259" key="4">
    <source>
        <dbReference type="PROSITE" id="PS50056"/>
    </source>
</evidence>
<dbReference type="InterPro" id="IPR000387">
    <property type="entry name" value="Tyr_Pase_dom"/>
</dbReference>
<dbReference type="PROSITE" id="PS00383">
    <property type="entry name" value="TYR_PHOSPHATASE_1"/>
    <property type="match status" value="1"/>
</dbReference>
<keyword evidence="1" id="KW-0378">Hydrolase</keyword>
<evidence type="ECO:0000313" key="5">
    <source>
        <dbReference type="EMBL" id="PWN22362.1"/>
    </source>
</evidence>
<protein>
    <submittedName>
        <fullName evidence="5">Uncharacterized protein</fullName>
    </submittedName>
</protein>
<feature type="domain" description="Tyrosine-protein phosphatase" evidence="3">
    <location>
        <begin position="449"/>
        <end position="600"/>
    </location>
</feature>
<dbReference type="RefSeq" id="XP_025349522.1">
    <property type="nucleotide sequence ID" value="XM_025490225.1"/>
</dbReference>